<dbReference type="RefSeq" id="WP_246276741.1">
    <property type="nucleotide sequence ID" value="NZ_CAWPPK010000247.1"/>
</dbReference>
<comment type="caution">
    <text evidence="1">The sequence shown here is derived from an EMBL/GenBank/DDBJ whole genome shotgun (WGS) entry which is preliminary data.</text>
</comment>
<proteinExistence type="predicted"/>
<dbReference type="EMBL" id="SRRZ01000035">
    <property type="protein sequence ID" value="NQE34597.1"/>
    <property type="molecule type" value="Genomic_DNA"/>
</dbReference>
<reference evidence="1 2" key="1">
    <citation type="journal article" date="2020" name="Sci. Rep.">
        <title>A novel cyanobacterial geosmin producer, revising GeoA distribution and dispersion patterns in Bacteria.</title>
        <authorList>
            <person name="Churro C."/>
            <person name="Semedo-Aguiar A.P."/>
            <person name="Silva A.D."/>
            <person name="Pereira-Leal J.B."/>
            <person name="Leite R.B."/>
        </authorList>
    </citation>
    <scope>NUCLEOTIDE SEQUENCE [LARGE SCALE GENOMIC DNA]</scope>
    <source>
        <strain evidence="1 2">IPMA8</strain>
    </source>
</reference>
<gene>
    <name evidence="1" type="ORF">E5S67_02324</name>
</gene>
<accession>A0ABX2CW17</accession>
<evidence type="ECO:0000313" key="1">
    <source>
        <dbReference type="EMBL" id="NQE34597.1"/>
    </source>
</evidence>
<dbReference type="Proteomes" id="UP000702425">
    <property type="component" value="Unassembled WGS sequence"/>
</dbReference>
<sequence length="181" mass="20794">MPQQLHSFAQLEKPIKIAELESHPKNCQTWKLNSLGEPAREIFIEKGLLESEKWSDLIELYKGNPLWLNTVAAAIKDLFSGKVAKFLSYNSLVLGELEYLLHQHFQRLSDTEKQVLSWLANQIEEVEISKKPALLELSRSEFLKAVESLRLRSLIEKVQKGDRAIFTVQPAIAEYIKTHIL</sequence>
<evidence type="ECO:0000313" key="2">
    <source>
        <dbReference type="Proteomes" id="UP000702425"/>
    </source>
</evidence>
<keyword evidence="2" id="KW-1185">Reference proteome</keyword>
<organism evidence="1 2">
    <name type="scientific">Microcoleus asticus IPMA8</name>
    <dbReference type="NCBI Taxonomy" id="2563858"/>
    <lineage>
        <taxon>Bacteria</taxon>
        <taxon>Bacillati</taxon>
        <taxon>Cyanobacteriota</taxon>
        <taxon>Cyanophyceae</taxon>
        <taxon>Oscillatoriophycideae</taxon>
        <taxon>Oscillatoriales</taxon>
        <taxon>Microcoleaceae</taxon>
        <taxon>Microcoleus</taxon>
        <taxon>Microcoleus asticus</taxon>
    </lineage>
</organism>
<protein>
    <submittedName>
        <fullName evidence="1">Uncharacterized protein</fullName>
    </submittedName>
</protein>
<name>A0ABX2CW17_9CYAN</name>